<keyword evidence="2" id="KW-1185">Reference proteome</keyword>
<sequence>MEDFMAPAAARRVVFGLQSVRSAMAAGIESKANLYLLDEGLLDDCGGCQHVGHKAAALGEGGQLGCWDCFN</sequence>
<name>A0A4Z2HVN2_9TELE</name>
<gene>
    <name evidence="1" type="ORF">EYF80_019779</name>
</gene>
<proteinExistence type="predicted"/>
<accession>A0A4Z2HVN2</accession>
<dbReference type="Proteomes" id="UP000314294">
    <property type="component" value="Unassembled WGS sequence"/>
</dbReference>
<evidence type="ECO:0000313" key="1">
    <source>
        <dbReference type="EMBL" id="TNN69906.1"/>
    </source>
</evidence>
<protein>
    <submittedName>
        <fullName evidence="1">Uncharacterized protein</fullName>
    </submittedName>
</protein>
<dbReference type="EMBL" id="SRLO01000169">
    <property type="protein sequence ID" value="TNN69906.1"/>
    <property type="molecule type" value="Genomic_DNA"/>
</dbReference>
<reference evidence="1 2" key="1">
    <citation type="submission" date="2019-03" db="EMBL/GenBank/DDBJ databases">
        <title>First draft genome of Liparis tanakae, snailfish: a comprehensive survey of snailfish specific genes.</title>
        <authorList>
            <person name="Kim W."/>
            <person name="Song I."/>
            <person name="Jeong J.-H."/>
            <person name="Kim D."/>
            <person name="Kim S."/>
            <person name="Ryu S."/>
            <person name="Song J.Y."/>
            <person name="Lee S.K."/>
        </authorList>
    </citation>
    <scope>NUCLEOTIDE SEQUENCE [LARGE SCALE GENOMIC DNA]</scope>
    <source>
        <tissue evidence="1">Muscle</tissue>
    </source>
</reference>
<organism evidence="1 2">
    <name type="scientific">Liparis tanakae</name>
    <name type="common">Tanaka's snailfish</name>
    <dbReference type="NCBI Taxonomy" id="230148"/>
    <lineage>
        <taxon>Eukaryota</taxon>
        <taxon>Metazoa</taxon>
        <taxon>Chordata</taxon>
        <taxon>Craniata</taxon>
        <taxon>Vertebrata</taxon>
        <taxon>Euteleostomi</taxon>
        <taxon>Actinopterygii</taxon>
        <taxon>Neopterygii</taxon>
        <taxon>Teleostei</taxon>
        <taxon>Neoteleostei</taxon>
        <taxon>Acanthomorphata</taxon>
        <taxon>Eupercaria</taxon>
        <taxon>Perciformes</taxon>
        <taxon>Cottioidei</taxon>
        <taxon>Cottales</taxon>
        <taxon>Liparidae</taxon>
        <taxon>Liparis</taxon>
    </lineage>
</organism>
<evidence type="ECO:0000313" key="2">
    <source>
        <dbReference type="Proteomes" id="UP000314294"/>
    </source>
</evidence>
<dbReference type="AlphaFoldDB" id="A0A4Z2HVN2"/>
<comment type="caution">
    <text evidence="1">The sequence shown here is derived from an EMBL/GenBank/DDBJ whole genome shotgun (WGS) entry which is preliminary data.</text>
</comment>